<dbReference type="Pfam" id="PF00563">
    <property type="entry name" value="EAL"/>
    <property type="match status" value="1"/>
</dbReference>
<dbReference type="SMART" id="SM00091">
    <property type="entry name" value="PAS"/>
    <property type="match status" value="3"/>
</dbReference>
<dbReference type="InterPro" id="IPR001633">
    <property type="entry name" value="EAL_dom"/>
</dbReference>
<feature type="domain" description="EAL" evidence="3">
    <location>
        <begin position="673"/>
        <end position="924"/>
    </location>
</feature>
<evidence type="ECO:0000259" key="1">
    <source>
        <dbReference type="PROSITE" id="PS50112"/>
    </source>
</evidence>
<dbReference type="InterPro" id="IPR035919">
    <property type="entry name" value="EAL_sf"/>
</dbReference>
<evidence type="ECO:0000259" key="3">
    <source>
        <dbReference type="PROSITE" id="PS50883"/>
    </source>
</evidence>
<accession>A0ABY7AZA1</accession>
<dbReference type="Proteomes" id="UP001163203">
    <property type="component" value="Chromosome"/>
</dbReference>
<dbReference type="PANTHER" id="PTHR44757">
    <property type="entry name" value="DIGUANYLATE CYCLASE DGCP"/>
    <property type="match status" value="1"/>
</dbReference>
<dbReference type="SUPFAM" id="SSF55785">
    <property type="entry name" value="PYP-like sensor domain (PAS domain)"/>
    <property type="match status" value="4"/>
</dbReference>
<dbReference type="InterPro" id="IPR000014">
    <property type="entry name" value="PAS"/>
</dbReference>
<dbReference type="CDD" id="cd01949">
    <property type="entry name" value="GGDEF"/>
    <property type="match status" value="1"/>
</dbReference>
<dbReference type="SMART" id="SM00267">
    <property type="entry name" value="GGDEF"/>
    <property type="match status" value="1"/>
</dbReference>
<protein>
    <submittedName>
        <fullName evidence="5">EAL domain-containing protein</fullName>
    </submittedName>
</protein>
<dbReference type="InterPro" id="IPR043128">
    <property type="entry name" value="Rev_trsase/Diguanyl_cyclase"/>
</dbReference>
<feature type="domain" description="PAC" evidence="2">
    <location>
        <begin position="89"/>
        <end position="143"/>
    </location>
</feature>
<dbReference type="SMART" id="SM00052">
    <property type="entry name" value="EAL"/>
    <property type="match status" value="1"/>
</dbReference>
<gene>
    <name evidence="5" type="ORF">ORV05_23375</name>
</gene>
<organism evidence="5 6">
    <name type="scientific">Amycolatopsis cynarae</name>
    <dbReference type="NCBI Taxonomy" id="2995223"/>
    <lineage>
        <taxon>Bacteria</taxon>
        <taxon>Bacillati</taxon>
        <taxon>Actinomycetota</taxon>
        <taxon>Actinomycetes</taxon>
        <taxon>Pseudonocardiales</taxon>
        <taxon>Pseudonocardiaceae</taxon>
        <taxon>Amycolatopsis</taxon>
    </lineage>
</organism>
<dbReference type="InterPro" id="IPR000160">
    <property type="entry name" value="GGDEF_dom"/>
</dbReference>
<dbReference type="InterPro" id="IPR052155">
    <property type="entry name" value="Biofilm_reg_signaling"/>
</dbReference>
<dbReference type="CDD" id="cd01948">
    <property type="entry name" value="EAL"/>
    <property type="match status" value="1"/>
</dbReference>
<dbReference type="InterPro" id="IPR029787">
    <property type="entry name" value="Nucleotide_cyclase"/>
</dbReference>
<dbReference type="Gene3D" id="3.30.450.20">
    <property type="entry name" value="PAS domain"/>
    <property type="match status" value="4"/>
</dbReference>
<dbReference type="InterPro" id="IPR000700">
    <property type="entry name" value="PAS-assoc_C"/>
</dbReference>
<sequence length="924" mass="100687">MRSEQDMGSEVSDSGRLVAGTDLGSDLVTDLALTESHGSGWRLDLATGAAVWTPGIAELVGAPGTDEDAIGEHLRDAVKPLVDLARSGQRDEFEVIRRIDLPGGGARWTHFRARRFGHGARQGLVGVATDVTHQQESQRALADLADRYRLLVDLSPDGLVVHQDGRLVYVNPATMRFVGATSTEQLLGRSILDFVHPDSVPELLRRIGSLSRPGAVTAPAEAVLLRFDGGTFRVESVSVLTTWEGRPAYQVIMRDLSAQRAAEAALRNQAALVTHVSDAIIATDQDWVVISVNPAAETIFGPAACHASGRPIEELIGTPLDVPEVLAEGGCLLTVHRTDGDPRYLRISAARMDTGYVLVCADETARRLAEQYFTTVVAALEEGVVVLGRDGRVESANPAVSRILDAPIEDILSPDPSSFELYDGTGMRIPDGEFPIAVTRRTGEPQNGQIVRVKRHGRGDVWLSVSSRPLNPETGPPYAVVASFNDNTERRQIGERLLYEATHDALTGLANRTLIVRRLTEALREPGRTDTLAVLFVDLDKFKVINDSLGHGIGDEVLRVVGKRLRGGVRRADLVGRLGGDEFAVVNFHVRSPEDVRALAKHLRASLAAPITVSGRELHIDASIGIVVADPSDTRRAEDLIRDADVAMYQAKTTGPGRYEFFDVALRERLQRRLRLEQDLRRAVLNEELWVAYQPVVELATGRTVGVEALLRWNQPVLGVISPVEFIPLAEESDLINKIGIQTLQTTTRDMAKRRRELGLDLQVAVNLSARQLDDPDLLVTVERALHRAMLPPEALCLEITETTLMRDPAGAAMKLQALRRLGVSLAIDDFGTGYASLAQLLRLPLDVLKIDQSFVRELGHSREAEGIVGGIVAMAHSVGLIVIAEGVETARQAKILRRLGCDQAQGYYFGRPESTKSWLPPAA</sequence>
<dbReference type="PROSITE" id="PS50112">
    <property type="entry name" value="PAS"/>
    <property type="match status" value="1"/>
</dbReference>
<dbReference type="PANTHER" id="PTHR44757:SF2">
    <property type="entry name" value="BIOFILM ARCHITECTURE MAINTENANCE PROTEIN MBAA"/>
    <property type="match status" value="1"/>
</dbReference>
<dbReference type="PROSITE" id="PS50113">
    <property type="entry name" value="PAC"/>
    <property type="match status" value="1"/>
</dbReference>
<feature type="domain" description="PAS" evidence="1">
    <location>
        <begin position="159"/>
        <end position="214"/>
    </location>
</feature>
<evidence type="ECO:0000259" key="4">
    <source>
        <dbReference type="PROSITE" id="PS50887"/>
    </source>
</evidence>
<keyword evidence="6" id="KW-1185">Reference proteome</keyword>
<dbReference type="NCBIfam" id="TIGR00229">
    <property type="entry name" value="sensory_box"/>
    <property type="match status" value="1"/>
</dbReference>
<reference evidence="5" key="1">
    <citation type="submission" date="2022-11" db="EMBL/GenBank/DDBJ databases">
        <authorList>
            <person name="Mo P."/>
        </authorList>
    </citation>
    <scope>NUCLEOTIDE SEQUENCE</scope>
    <source>
        <strain evidence="5">HUAS 11-8</strain>
    </source>
</reference>
<dbReference type="PROSITE" id="PS50887">
    <property type="entry name" value="GGDEF"/>
    <property type="match status" value="1"/>
</dbReference>
<feature type="domain" description="GGDEF" evidence="4">
    <location>
        <begin position="530"/>
        <end position="664"/>
    </location>
</feature>
<dbReference type="SUPFAM" id="SSF141868">
    <property type="entry name" value="EAL domain-like"/>
    <property type="match status" value="1"/>
</dbReference>
<dbReference type="RefSeq" id="WP_268754168.1">
    <property type="nucleotide sequence ID" value="NZ_CP113836.1"/>
</dbReference>
<dbReference type="Gene3D" id="3.30.70.270">
    <property type="match status" value="1"/>
</dbReference>
<dbReference type="Pfam" id="PF13188">
    <property type="entry name" value="PAS_8"/>
    <property type="match status" value="1"/>
</dbReference>
<dbReference type="PROSITE" id="PS50883">
    <property type="entry name" value="EAL"/>
    <property type="match status" value="1"/>
</dbReference>
<dbReference type="EMBL" id="CP113836">
    <property type="protein sequence ID" value="WAL63923.1"/>
    <property type="molecule type" value="Genomic_DNA"/>
</dbReference>
<dbReference type="Pfam" id="PF13426">
    <property type="entry name" value="PAS_9"/>
    <property type="match status" value="2"/>
</dbReference>
<dbReference type="InterPro" id="IPR035965">
    <property type="entry name" value="PAS-like_dom_sf"/>
</dbReference>
<dbReference type="NCBIfam" id="TIGR00254">
    <property type="entry name" value="GGDEF"/>
    <property type="match status" value="1"/>
</dbReference>
<dbReference type="Pfam" id="PF00990">
    <property type="entry name" value="GGDEF"/>
    <property type="match status" value="1"/>
</dbReference>
<evidence type="ECO:0000313" key="6">
    <source>
        <dbReference type="Proteomes" id="UP001163203"/>
    </source>
</evidence>
<dbReference type="SUPFAM" id="SSF55073">
    <property type="entry name" value="Nucleotide cyclase"/>
    <property type="match status" value="1"/>
</dbReference>
<name>A0ABY7AZA1_9PSEU</name>
<dbReference type="Gene3D" id="3.20.20.450">
    <property type="entry name" value="EAL domain"/>
    <property type="match status" value="1"/>
</dbReference>
<evidence type="ECO:0000259" key="2">
    <source>
        <dbReference type="PROSITE" id="PS50113"/>
    </source>
</evidence>
<dbReference type="CDD" id="cd00130">
    <property type="entry name" value="PAS"/>
    <property type="match status" value="1"/>
</dbReference>
<proteinExistence type="predicted"/>
<evidence type="ECO:0000313" key="5">
    <source>
        <dbReference type="EMBL" id="WAL63923.1"/>
    </source>
</evidence>